<dbReference type="OrthoDB" id="1111059at2759"/>
<reference evidence="3" key="2">
    <citation type="submission" date="2025-08" db="UniProtKB">
        <authorList>
            <consortium name="RefSeq"/>
        </authorList>
    </citation>
    <scope>IDENTIFICATION</scope>
    <source>
        <tissue evidence="3">Leaf</tissue>
    </source>
</reference>
<dbReference type="Proteomes" id="UP000515123">
    <property type="component" value="Linkage group 16"/>
</dbReference>
<dbReference type="RefSeq" id="XP_020106307.1">
    <property type="nucleotide sequence ID" value="XM_020250718.1"/>
</dbReference>
<feature type="region of interest" description="Disordered" evidence="1">
    <location>
        <begin position="109"/>
        <end position="171"/>
    </location>
</feature>
<organism evidence="2 3">
    <name type="scientific">Ananas comosus</name>
    <name type="common">Pineapple</name>
    <name type="synonym">Ananas ananas</name>
    <dbReference type="NCBI Taxonomy" id="4615"/>
    <lineage>
        <taxon>Eukaryota</taxon>
        <taxon>Viridiplantae</taxon>
        <taxon>Streptophyta</taxon>
        <taxon>Embryophyta</taxon>
        <taxon>Tracheophyta</taxon>
        <taxon>Spermatophyta</taxon>
        <taxon>Magnoliopsida</taxon>
        <taxon>Liliopsida</taxon>
        <taxon>Poales</taxon>
        <taxon>Bromeliaceae</taxon>
        <taxon>Bromelioideae</taxon>
        <taxon>Ananas</taxon>
    </lineage>
</organism>
<gene>
    <name evidence="3" type="primary">LOC109722623</name>
</gene>
<feature type="compositionally biased region" description="Acidic residues" evidence="1">
    <location>
        <begin position="65"/>
        <end position="74"/>
    </location>
</feature>
<dbReference type="PANTHER" id="PTHR33095">
    <property type="entry name" value="OS07G0619500 PROTEIN"/>
    <property type="match status" value="1"/>
</dbReference>
<evidence type="ECO:0000313" key="2">
    <source>
        <dbReference type="Proteomes" id="UP000515123"/>
    </source>
</evidence>
<proteinExistence type="predicted"/>
<reference evidence="2" key="1">
    <citation type="journal article" date="2015" name="Nat. Genet.">
        <title>The pineapple genome and the evolution of CAM photosynthesis.</title>
        <authorList>
            <person name="Ming R."/>
            <person name="VanBuren R."/>
            <person name="Wai C.M."/>
            <person name="Tang H."/>
            <person name="Schatz M.C."/>
            <person name="Bowers J.E."/>
            <person name="Lyons E."/>
            <person name="Wang M.L."/>
            <person name="Chen J."/>
            <person name="Biggers E."/>
            <person name="Zhang J."/>
            <person name="Huang L."/>
            <person name="Zhang L."/>
            <person name="Miao W."/>
            <person name="Zhang J."/>
            <person name="Ye Z."/>
            <person name="Miao C."/>
            <person name="Lin Z."/>
            <person name="Wang H."/>
            <person name="Zhou H."/>
            <person name="Yim W.C."/>
            <person name="Priest H.D."/>
            <person name="Zheng C."/>
            <person name="Woodhouse M."/>
            <person name="Edger P.P."/>
            <person name="Guyot R."/>
            <person name="Guo H.B."/>
            <person name="Guo H."/>
            <person name="Zheng G."/>
            <person name="Singh R."/>
            <person name="Sharma A."/>
            <person name="Min X."/>
            <person name="Zheng Y."/>
            <person name="Lee H."/>
            <person name="Gurtowski J."/>
            <person name="Sedlazeck F.J."/>
            <person name="Harkess A."/>
            <person name="McKain M.R."/>
            <person name="Liao Z."/>
            <person name="Fang J."/>
            <person name="Liu J."/>
            <person name="Zhang X."/>
            <person name="Zhang Q."/>
            <person name="Hu W."/>
            <person name="Qin Y."/>
            <person name="Wang K."/>
            <person name="Chen L.Y."/>
            <person name="Shirley N."/>
            <person name="Lin Y.R."/>
            <person name="Liu L.Y."/>
            <person name="Hernandez A.G."/>
            <person name="Wright C.L."/>
            <person name="Bulone V."/>
            <person name="Tuskan G.A."/>
            <person name="Heath K."/>
            <person name="Zee F."/>
            <person name="Moore P.H."/>
            <person name="Sunkar R."/>
            <person name="Leebens-Mack J.H."/>
            <person name="Mockler T."/>
            <person name="Bennetzen J.L."/>
            <person name="Freeling M."/>
            <person name="Sankoff D."/>
            <person name="Paterson A.H."/>
            <person name="Zhu X."/>
            <person name="Yang X."/>
            <person name="Smith J.A."/>
            <person name="Cushman J.C."/>
            <person name="Paull R.E."/>
            <person name="Yu Q."/>
        </authorList>
    </citation>
    <scope>NUCLEOTIDE SEQUENCE [LARGE SCALE GENOMIC DNA]</scope>
    <source>
        <strain evidence="2">cv. F153</strain>
    </source>
</reference>
<dbReference type="InterPro" id="IPR012442">
    <property type="entry name" value="DUF1645_plant"/>
</dbReference>
<dbReference type="Pfam" id="PF07816">
    <property type="entry name" value="DUF1645"/>
    <property type="match status" value="1"/>
</dbReference>
<dbReference type="AlphaFoldDB" id="A0A6P5GEK5"/>
<evidence type="ECO:0000313" key="3">
    <source>
        <dbReference type="RefSeq" id="XP_020106307.1"/>
    </source>
</evidence>
<feature type="region of interest" description="Disordered" evidence="1">
    <location>
        <begin position="1"/>
        <end position="93"/>
    </location>
</feature>
<dbReference type="PANTHER" id="PTHR33095:SF127">
    <property type="entry name" value="OS05G0578100 PROTEIN"/>
    <property type="match status" value="1"/>
</dbReference>
<feature type="region of interest" description="Disordered" evidence="1">
    <location>
        <begin position="203"/>
        <end position="253"/>
    </location>
</feature>
<keyword evidence="2" id="KW-1185">Reference proteome</keyword>
<sequence length="343" mass="36890">MEGRERLTLTPCPSFRELEVDGDDDGAVHHESPPRISAVHRPDEEEAAAAPGGAAAERRIGDGGDTSDDDDDSEFSFVLRGPETGPGITADEIFSGGPVYPVFGRQLLAADPAAPPRRSPLRKLLSEERNASSASSSSSSSSVGDELDGIPPETYCAWAPSSARCRKSGSTGSLMRWRVLSDLVVGRSHSDGREKFVFLAAEEENKKKKKPPIPNPNPNTNPSRGKEEGKEKEEERSAKGKGKKSDGGKVTESDTVTARRVYYGKGSNSSGGRRSFLPYKQDLLGFFANVNGEINDIAFSSHTKLMLPQVLKRVLARSRPGPGENAPGPSTRYLFGIQTLAHI</sequence>
<evidence type="ECO:0000256" key="1">
    <source>
        <dbReference type="SAM" id="MobiDB-lite"/>
    </source>
</evidence>
<accession>A0A6P5GEK5</accession>
<dbReference type="GeneID" id="109722623"/>
<feature type="compositionally biased region" description="Low complexity" evidence="1">
    <location>
        <begin position="131"/>
        <end position="142"/>
    </location>
</feature>
<name>A0A6P5GEK5_ANACO</name>
<protein>
    <submittedName>
        <fullName evidence="3">Uncharacterized protein LOC109722623 isoform X1</fullName>
    </submittedName>
</protein>
<feature type="compositionally biased region" description="Basic and acidic residues" evidence="1">
    <location>
        <begin position="224"/>
        <end position="252"/>
    </location>
</feature>